<proteinExistence type="predicted"/>
<keyword evidence="3" id="KW-1185">Reference proteome</keyword>
<protein>
    <submittedName>
        <fullName evidence="2">DUF2087 domain-containing protein</fullName>
    </submittedName>
</protein>
<reference evidence="2 3" key="1">
    <citation type="submission" date="2019-01" db="EMBL/GenBank/DDBJ databases">
        <authorList>
            <person name="Chen W.-M."/>
        </authorList>
    </citation>
    <scope>NUCLEOTIDE SEQUENCE [LARGE SCALE GENOMIC DNA]</scope>
    <source>
        <strain evidence="2 3">CCP-18</strain>
    </source>
</reference>
<dbReference type="AlphaFoldDB" id="A0A437LHQ8"/>
<evidence type="ECO:0000259" key="1">
    <source>
        <dbReference type="Pfam" id="PF09860"/>
    </source>
</evidence>
<gene>
    <name evidence="2" type="ORF">EOD73_12395</name>
</gene>
<dbReference type="Proteomes" id="UP000288587">
    <property type="component" value="Unassembled WGS sequence"/>
</dbReference>
<dbReference type="OrthoDB" id="6867569at2"/>
<evidence type="ECO:0000313" key="2">
    <source>
        <dbReference type="EMBL" id="RVT84915.1"/>
    </source>
</evidence>
<dbReference type="EMBL" id="SACM01000003">
    <property type="protein sequence ID" value="RVT84915.1"/>
    <property type="molecule type" value="Genomic_DNA"/>
</dbReference>
<feature type="domain" description="DUF2087" evidence="1">
    <location>
        <begin position="91"/>
        <end position="160"/>
    </location>
</feature>
<dbReference type="Pfam" id="PF09860">
    <property type="entry name" value="DUF2087"/>
    <property type="match status" value="1"/>
</dbReference>
<accession>A0A437LHQ8</accession>
<organism evidence="2 3">
    <name type="scientific">Inhella crocodyli</name>
    <dbReference type="NCBI Taxonomy" id="2499851"/>
    <lineage>
        <taxon>Bacteria</taxon>
        <taxon>Pseudomonadati</taxon>
        <taxon>Pseudomonadota</taxon>
        <taxon>Betaproteobacteria</taxon>
        <taxon>Burkholderiales</taxon>
        <taxon>Sphaerotilaceae</taxon>
        <taxon>Inhella</taxon>
    </lineage>
</organism>
<comment type="caution">
    <text evidence="2">The sequence shown here is derived from an EMBL/GenBank/DDBJ whole genome shotgun (WGS) entry which is preliminary data.</text>
</comment>
<dbReference type="InterPro" id="IPR018656">
    <property type="entry name" value="DUF2087"/>
</dbReference>
<name>A0A437LHQ8_9BURK</name>
<dbReference type="RefSeq" id="WP_127683317.1">
    <property type="nucleotide sequence ID" value="NZ_SACM01000003.1"/>
</dbReference>
<evidence type="ECO:0000313" key="3">
    <source>
        <dbReference type="Proteomes" id="UP000288587"/>
    </source>
</evidence>
<sequence length="193" mass="21972">MHRVPLSFVVTDASRFARALGQSLRERAEPPGHVELLNLMARAQGFRNLQALQAAMAPVPDAPLAAEDAPAPLPLSEGARKALQQFDSRGRLMRWPVKFSVQRLAMWLLWQHFDAKRVYSEREVNERLKALHLFGDPATLRRELINHRLMTRTSDCREYRKLHPVPDDEVRALLRAWRLQRRAMASGPSAAAA</sequence>